<keyword evidence="4" id="KW-1185">Reference proteome</keyword>
<dbReference type="EMBL" id="ACIS01000005">
    <property type="protein sequence ID" value="EEG08489.1"/>
    <property type="molecule type" value="Genomic_DNA"/>
</dbReference>
<name>B9Z3R2_9NEIS</name>
<accession>B9Z3R2</accession>
<reference evidence="3 4" key="1">
    <citation type="submission" date="2009-02" db="EMBL/GenBank/DDBJ databases">
        <title>Sequencing of the draft genome and assembly of Lutiella nitroferrum 2002.</title>
        <authorList>
            <consortium name="US DOE Joint Genome Institute (JGI-PGF)"/>
            <person name="Lucas S."/>
            <person name="Copeland A."/>
            <person name="Lapidus A."/>
            <person name="Glavina del Rio T."/>
            <person name="Tice H."/>
            <person name="Bruce D."/>
            <person name="Goodwin L."/>
            <person name="Pitluck S."/>
            <person name="Larimer F."/>
            <person name="Land M.L."/>
            <person name="Hauser L."/>
            <person name="Coates J.D."/>
        </authorList>
    </citation>
    <scope>NUCLEOTIDE SEQUENCE [LARGE SCALE GENOMIC DNA]</scope>
    <source>
        <strain evidence="3 4">2002</strain>
    </source>
</reference>
<evidence type="ECO:0000313" key="3">
    <source>
        <dbReference type="EMBL" id="EEG08489.1"/>
    </source>
</evidence>
<dbReference type="NCBIfam" id="NF033919">
    <property type="entry name" value="PA2779_fam"/>
    <property type="match status" value="1"/>
</dbReference>
<evidence type="ECO:0000256" key="2">
    <source>
        <dbReference type="SAM" id="SignalP"/>
    </source>
</evidence>
<feature type="chain" id="PRO_5002893555" evidence="2">
    <location>
        <begin position="28"/>
        <end position="121"/>
    </location>
</feature>
<proteinExistence type="predicted"/>
<dbReference type="Pfam" id="PF20332">
    <property type="entry name" value="DUF6627"/>
    <property type="match status" value="1"/>
</dbReference>
<keyword evidence="1" id="KW-1133">Transmembrane helix</keyword>
<keyword evidence="2" id="KW-0732">Signal</keyword>
<dbReference type="eggNOG" id="ENOG5032P3F">
    <property type="taxonomic scope" value="Bacteria"/>
</dbReference>
<feature type="transmembrane region" description="Helical" evidence="1">
    <location>
        <begin position="102"/>
        <end position="120"/>
    </location>
</feature>
<comment type="caution">
    <text evidence="3">The sequence shown here is derived from an EMBL/GenBank/DDBJ whole genome shotgun (WGS) entry which is preliminary data.</text>
</comment>
<keyword evidence="1" id="KW-0472">Membrane</keyword>
<evidence type="ECO:0000313" key="4">
    <source>
        <dbReference type="Proteomes" id="UP000003165"/>
    </source>
</evidence>
<protein>
    <submittedName>
        <fullName evidence="3">Conserved hypothetical membrane protein</fullName>
    </submittedName>
</protein>
<dbReference type="AlphaFoldDB" id="B9Z3R2"/>
<evidence type="ECO:0000256" key="1">
    <source>
        <dbReference type="SAM" id="Phobius"/>
    </source>
</evidence>
<dbReference type="InterPro" id="IPR046735">
    <property type="entry name" value="PA2779-like"/>
</dbReference>
<gene>
    <name evidence="3" type="ORF">FuraDRAFT_1997</name>
</gene>
<dbReference type="Proteomes" id="UP000003165">
    <property type="component" value="Unassembled WGS sequence"/>
</dbReference>
<sequence precursor="true">MSVSIAKYLGTALLASCLAVQAPLARAGMVSTEQAAAAQQAQQAQADREKVRTFLDRAEVRDKLQALGVQAAFAKDRVDSMTDEEVTTLAQRIDTLSAGGRLSNYDLIVILLIVLIIAVIV</sequence>
<keyword evidence="1" id="KW-0812">Transmembrane</keyword>
<feature type="signal peptide" evidence="2">
    <location>
        <begin position="1"/>
        <end position="27"/>
    </location>
</feature>
<dbReference type="RefSeq" id="WP_008954017.1">
    <property type="nucleotide sequence ID" value="NZ_ACIS01000005.1"/>
</dbReference>
<organism evidence="3 4">
    <name type="scientific">Pseudogulbenkiania ferrooxidans 2002</name>
    <dbReference type="NCBI Taxonomy" id="279714"/>
    <lineage>
        <taxon>Bacteria</taxon>
        <taxon>Pseudomonadati</taxon>
        <taxon>Pseudomonadota</taxon>
        <taxon>Betaproteobacteria</taxon>
        <taxon>Neisseriales</taxon>
        <taxon>Chromobacteriaceae</taxon>
        <taxon>Pseudogulbenkiania</taxon>
    </lineage>
</organism>